<accession>A0A8T1VAB0</accession>
<comment type="caution">
    <text evidence="2">The sequence shown here is derived from an EMBL/GenBank/DDBJ whole genome shotgun (WGS) entry which is preliminary data.</text>
</comment>
<name>A0A8T1VAB0_9STRA</name>
<gene>
    <name evidence="2" type="ORF">PHYPSEUDO_013309</name>
</gene>
<evidence type="ECO:0000313" key="2">
    <source>
        <dbReference type="EMBL" id="KAG7376484.1"/>
    </source>
</evidence>
<evidence type="ECO:0000313" key="3">
    <source>
        <dbReference type="Proteomes" id="UP000694044"/>
    </source>
</evidence>
<dbReference type="EMBL" id="JAGDFM010000686">
    <property type="protein sequence ID" value="KAG7376484.1"/>
    <property type="molecule type" value="Genomic_DNA"/>
</dbReference>
<evidence type="ECO:0000256" key="1">
    <source>
        <dbReference type="SAM" id="MobiDB-lite"/>
    </source>
</evidence>
<reference evidence="2" key="1">
    <citation type="submission" date="2021-02" db="EMBL/GenBank/DDBJ databases">
        <authorList>
            <person name="Palmer J.M."/>
        </authorList>
    </citation>
    <scope>NUCLEOTIDE SEQUENCE</scope>
    <source>
        <strain evidence="2">SCRP734</strain>
    </source>
</reference>
<feature type="region of interest" description="Disordered" evidence="1">
    <location>
        <begin position="1"/>
        <end position="26"/>
    </location>
</feature>
<keyword evidence="3" id="KW-1185">Reference proteome</keyword>
<dbReference type="AlphaFoldDB" id="A0A8T1VAB0"/>
<protein>
    <submittedName>
        <fullName evidence="2">Uncharacterized protein</fullName>
    </submittedName>
</protein>
<sequence length="89" mass="9612">MGEEAEGDGYGYGEDGDEGEGDGRRMGVDMEEGVHVGYGVLGMCVHASCRIGRLGVAVRGGQWTPRRICTAAWKRARGYGAGRYLHDYL</sequence>
<organism evidence="2 3">
    <name type="scientific">Phytophthora pseudosyringae</name>
    <dbReference type="NCBI Taxonomy" id="221518"/>
    <lineage>
        <taxon>Eukaryota</taxon>
        <taxon>Sar</taxon>
        <taxon>Stramenopiles</taxon>
        <taxon>Oomycota</taxon>
        <taxon>Peronosporomycetes</taxon>
        <taxon>Peronosporales</taxon>
        <taxon>Peronosporaceae</taxon>
        <taxon>Phytophthora</taxon>
    </lineage>
</organism>
<dbReference type="Proteomes" id="UP000694044">
    <property type="component" value="Unassembled WGS sequence"/>
</dbReference>
<proteinExistence type="predicted"/>